<organism evidence="1 2">
    <name type="scientific">Ensete ventricosum</name>
    <name type="common">Abyssinian banana</name>
    <name type="synonym">Musa ensete</name>
    <dbReference type="NCBI Taxonomy" id="4639"/>
    <lineage>
        <taxon>Eukaryota</taxon>
        <taxon>Viridiplantae</taxon>
        <taxon>Streptophyta</taxon>
        <taxon>Embryophyta</taxon>
        <taxon>Tracheophyta</taxon>
        <taxon>Spermatophyta</taxon>
        <taxon>Magnoliopsida</taxon>
        <taxon>Liliopsida</taxon>
        <taxon>Zingiberales</taxon>
        <taxon>Musaceae</taxon>
        <taxon>Ensete</taxon>
    </lineage>
</organism>
<protein>
    <submittedName>
        <fullName evidence="1">Uncharacterized protein</fullName>
    </submittedName>
</protein>
<name>A0A426ZU19_ENSVE</name>
<evidence type="ECO:0000313" key="2">
    <source>
        <dbReference type="Proteomes" id="UP000287651"/>
    </source>
</evidence>
<sequence length="96" mass="10718">MEKTDADTDSKEPTISHHRLISSSSGVIMGFVIRTRVAFLPQSPARAPPLRSLKRDARTTSSPWLDRFNDLDADYVGIGSHRRAGPGRYAVRPDRK</sequence>
<dbReference type="Proteomes" id="UP000287651">
    <property type="component" value="Unassembled WGS sequence"/>
</dbReference>
<dbReference type="AlphaFoldDB" id="A0A426ZU19"/>
<proteinExistence type="predicted"/>
<reference evidence="1 2" key="1">
    <citation type="journal article" date="2014" name="Agronomy (Basel)">
        <title>A Draft Genome Sequence for Ensete ventricosum, the Drought-Tolerant Tree Against Hunger.</title>
        <authorList>
            <person name="Harrison J."/>
            <person name="Moore K.A."/>
            <person name="Paszkiewicz K."/>
            <person name="Jones T."/>
            <person name="Grant M."/>
            <person name="Ambacheew D."/>
            <person name="Muzemil S."/>
            <person name="Studholme D.J."/>
        </authorList>
    </citation>
    <scope>NUCLEOTIDE SEQUENCE [LARGE SCALE GENOMIC DNA]</scope>
</reference>
<dbReference type="EMBL" id="AMZH03005048">
    <property type="protein sequence ID" value="RRT67430.1"/>
    <property type="molecule type" value="Genomic_DNA"/>
</dbReference>
<comment type="caution">
    <text evidence="1">The sequence shown here is derived from an EMBL/GenBank/DDBJ whole genome shotgun (WGS) entry which is preliminary data.</text>
</comment>
<accession>A0A426ZU19</accession>
<evidence type="ECO:0000313" key="1">
    <source>
        <dbReference type="EMBL" id="RRT67430.1"/>
    </source>
</evidence>
<gene>
    <name evidence="1" type="ORF">B296_00033976</name>
</gene>